<keyword evidence="10 13" id="KW-1133">Transmembrane helix</keyword>
<dbReference type="PRINTS" id="PR00344">
    <property type="entry name" value="BCTRLSENSOR"/>
</dbReference>
<comment type="catalytic activity">
    <reaction evidence="1">
        <text>ATP + protein L-histidine = ADP + protein N-phospho-L-histidine.</text>
        <dbReference type="EC" id="2.7.13.3"/>
    </reaction>
</comment>
<dbReference type="InterPro" id="IPR013656">
    <property type="entry name" value="PAS_4"/>
</dbReference>
<evidence type="ECO:0000256" key="5">
    <source>
        <dbReference type="ARBA" id="ARBA00022679"/>
    </source>
</evidence>
<keyword evidence="6 13" id="KW-0812">Transmembrane</keyword>
<evidence type="ECO:0000256" key="12">
    <source>
        <dbReference type="ARBA" id="ARBA00023136"/>
    </source>
</evidence>
<feature type="domain" description="Histidine kinase" evidence="14">
    <location>
        <begin position="498"/>
        <end position="712"/>
    </location>
</feature>
<evidence type="ECO:0000313" key="17">
    <source>
        <dbReference type="EMBL" id="SDD67795.1"/>
    </source>
</evidence>
<feature type="transmembrane region" description="Helical" evidence="13">
    <location>
        <begin position="46"/>
        <end position="69"/>
    </location>
</feature>
<dbReference type="Gene3D" id="3.30.450.20">
    <property type="entry name" value="PAS domain"/>
    <property type="match status" value="1"/>
</dbReference>
<dbReference type="EC" id="2.7.13.3" evidence="3"/>
<evidence type="ECO:0000256" key="3">
    <source>
        <dbReference type="ARBA" id="ARBA00012438"/>
    </source>
</evidence>
<evidence type="ECO:0000256" key="1">
    <source>
        <dbReference type="ARBA" id="ARBA00000085"/>
    </source>
</evidence>
<dbReference type="SMART" id="SM00387">
    <property type="entry name" value="HATPase_c"/>
    <property type="match status" value="1"/>
</dbReference>
<evidence type="ECO:0000313" key="18">
    <source>
        <dbReference type="Proteomes" id="UP000199603"/>
    </source>
</evidence>
<dbReference type="CDD" id="cd00082">
    <property type="entry name" value="HisKA"/>
    <property type="match status" value="1"/>
</dbReference>
<dbReference type="Gene3D" id="1.10.287.130">
    <property type="match status" value="1"/>
</dbReference>
<evidence type="ECO:0000256" key="4">
    <source>
        <dbReference type="ARBA" id="ARBA00022553"/>
    </source>
</evidence>
<dbReference type="EMBL" id="FNAG01000005">
    <property type="protein sequence ID" value="SDD67795.1"/>
    <property type="molecule type" value="Genomic_DNA"/>
</dbReference>
<dbReference type="Pfam" id="PF00512">
    <property type="entry name" value="HisKA"/>
    <property type="match status" value="1"/>
</dbReference>
<dbReference type="AlphaFoldDB" id="A0A1G6WRY8"/>
<dbReference type="PROSITE" id="PS50112">
    <property type="entry name" value="PAS"/>
    <property type="match status" value="1"/>
</dbReference>
<evidence type="ECO:0000256" key="6">
    <source>
        <dbReference type="ARBA" id="ARBA00022692"/>
    </source>
</evidence>
<evidence type="ECO:0000256" key="2">
    <source>
        <dbReference type="ARBA" id="ARBA00004141"/>
    </source>
</evidence>
<dbReference type="InterPro" id="IPR036097">
    <property type="entry name" value="HisK_dim/P_sf"/>
</dbReference>
<feature type="domain" description="HAMP" evidence="16">
    <location>
        <begin position="307"/>
        <end position="359"/>
    </location>
</feature>
<dbReference type="InterPro" id="IPR005467">
    <property type="entry name" value="His_kinase_dom"/>
</dbReference>
<dbReference type="PIRSF" id="PIRSF037532">
    <property type="entry name" value="STHK_NtrY"/>
    <property type="match status" value="1"/>
</dbReference>
<keyword evidence="7" id="KW-0547">Nucleotide-binding</keyword>
<dbReference type="Pfam" id="PF02518">
    <property type="entry name" value="HATPase_c"/>
    <property type="match status" value="1"/>
</dbReference>
<dbReference type="CDD" id="cd06225">
    <property type="entry name" value="HAMP"/>
    <property type="match status" value="1"/>
</dbReference>
<proteinExistence type="predicted"/>
<dbReference type="PROSITE" id="PS50109">
    <property type="entry name" value="HIS_KIN"/>
    <property type="match status" value="1"/>
</dbReference>
<gene>
    <name evidence="17" type="ORF">SAMN04488509_105106</name>
</gene>
<feature type="domain" description="PAS" evidence="15">
    <location>
        <begin position="371"/>
        <end position="416"/>
    </location>
</feature>
<dbReference type="InterPro" id="IPR050351">
    <property type="entry name" value="BphY/WalK/GraS-like"/>
</dbReference>
<comment type="subcellular location">
    <subcellularLocation>
        <location evidence="2">Membrane</location>
        <topology evidence="2">Multi-pass membrane protein</topology>
    </subcellularLocation>
</comment>
<dbReference type="GO" id="GO:0016020">
    <property type="term" value="C:membrane"/>
    <property type="evidence" value="ECO:0007669"/>
    <property type="project" value="UniProtKB-SubCell"/>
</dbReference>
<dbReference type="GO" id="GO:0007234">
    <property type="term" value="P:osmosensory signaling via phosphorelay pathway"/>
    <property type="evidence" value="ECO:0007669"/>
    <property type="project" value="TreeGrafter"/>
</dbReference>
<evidence type="ECO:0000259" key="16">
    <source>
        <dbReference type="PROSITE" id="PS50885"/>
    </source>
</evidence>
<feature type="transmembrane region" description="Helical" evidence="13">
    <location>
        <begin position="283"/>
        <end position="306"/>
    </location>
</feature>
<dbReference type="PANTHER" id="PTHR42878">
    <property type="entry name" value="TWO-COMPONENT HISTIDINE KINASE"/>
    <property type="match status" value="1"/>
</dbReference>
<dbReference type="SMART" id="SM00304">
    <property type="entry name" value="HAMP"/>
    <property type="match status" value="1"/>
</dbReference>
<dbReference type="InterPro" id="IPR003660">
    <property type="entry name" value="HAMP_dom"/>
</dbReference>
<dbReference type="SUPFAM" id="SSF55785">
    <property type="entry name" value="PYP-like sensor domain (PAS domain)"/>
    <property type="match status" value="1"/>
</dbReference>
<accession>A0A1G6WRY8</accession>
<dbReference type="Proteomes" id="UP000199603">
    <property type="component" value="Unassembled WGS sequence"/>
</dbReference>
<reference evidence="17 18" key="1">
    <citation type="submission" date="2016-10" db="EMBL/GenBank/DDBJ databases">
        <authorList>
            <person name="de Groot N.N."/>
        </authorList>
    </citation>
    <scope>NUCLEOTIDE SEQUENCE [LARGE SCALE GENOMIC DNA]</scope>
    <source>
        <strain evidence="17 18">DSM 16957</strain>
    </source>
</reference>
<dbReference type="RefSeq" id="WP_091242291.1">
    <property type="nucleotide sequence ID" value="NZ_FNAG01000005.1"/>
</dbReference>
<organism evidence="17 18">
    <name type="scientific">Aquimonas voraii</name>
    <dbReference type="NCBI Taxonomy" id="265719"/>
    <lineage>
        <taxon>Bacteria</taxon>
        <taxon>Pseudomonadati</taxon>
        <taxon>Pseudomonadota</taxon>
        <taxon>Gammaproteobacteria</taxon>
        <taxon>Lysobacterales</taxon>
        <taxon>Lysobacteraceae</taxon>
        <taxon>Aquimonas</taxon>
    </lineage>
</organism>
<keyword evidence="5" id="KW-0808">Transferase</keyword>
<dbReference type="InterPro" id="IPR036890">
    <property type="entry name" value="HATPase_C_sf"/>
</dbReference>
<feature type="transmembrane region" description="Helical" evidence="13">
    <location>
        <begin position="12"/>
        <end position="34"/>
    </location>
</feature>
<dbReference type="SUPFAM" id="SSF55874">
    <property type="entry name" value="ATPase domain of HSP90 chaperone/DNA topoisomerase II/histidine kinase"/>
    <property type="match status" value="1"/>
</dbReference>
<dbReference type="InterPro" id="IPR035965">
    <property type="entry name" value="PAS-like_dom_sf"/>
</dbReference>
<keyword evidence="9" id="KW-0067">ATP-binding</keyword>
<dbReference type="GO" id="GO:0030295">
    <property type="term" value="F:protein kinase activator activity"/>
    <property type="evidence" value="ECO:0007669"/>
    <property type="project" value="TreeGrafter"/>
</dbReference>
<dbReference type="InterPro" id="IPR003594">
    <property type="entry name" value="HATPase_dom"/>
</dbReference>
<keyword evidence="11" id="KW-0902">Two-component regulatory system</keyword>
<evidence type="ECO:0000256" key="7">
    <source>
        <dbReference type="ARBA" id="ARBA00022741"/>
    </source>
</evidence>
<dbReference type="InterPro" id="IPR017232">
    <property type="entry name" value="NtrY"/>
</dbReference>
<evidence type="ECO:0000259" key="15">
    <source>
        <dbReference type="PROSITE" id="PS50112"/>
    </source>
</evidence>
<protein>
    <recommendedName>
        <fullName evidence="3">histidine kinase</fullName>
        <ecNumber evidence="3">2.7.13.3</ecNumber>
    </recommendedName>
</protein>
<dbReference type="GO" id="GO:0000155">
    <property type="term" value="F:phosphorelay sensor kinase activity"/>
    <property type="evidence" value="ECO:0007669"/>
    <property type="project" value="InterPro"/>
</dbReference>
<evidence type="ECO:0000256" key="9">
    <source>
        <dbReference type="ARBA" id="ARBA00022840"/>
    </source>
</evidence>
<keyword evidence="4" id="KW-0597">Phosphoprotein</keyword>
<dbReference type="Pfam" id="PF00672">
    <property type="entry name" value="HAMP"/>
    <property type="match status" value="1"/>
</dbReference>
<dbReference type="Gene3D" id="3.30.565.10">
    <property type="entry name" value="Histidine kinase-like ATPase, C-terminal domain"/>
    <property type="match status" value="1"/>
</dbReference>
<evidence type="ECO:0000256" key="11">
    <source>
        <dbReference type="ARBA" id="ARBA00023012"/>
    </source>
</evidence>
<evidence type="ECO:0000256" key="8">
    <source>
        <dbReference type="ARBA" id="ARBA00022777"/>
    </source>
</evidence>
<keyword evidence="18" id="KW-1185">Reference proteome</keyword>
<dbReference type="SUPFAM" id="SSF47384">
    <property type="entry name" value="Homodimeric domain of signal transducing histidine kinase"/>
    <property type="match status" value="1"/>
</dbReference>
<name>A0A1G6WRY8_9GAMM</name>
<keyword evidence="8 17" id="KW-0418">Kinase</keyword>
<dbReference type="GO" id="GO:0005524">
    <property type="term" value="F:ATP binding"/>
    <property type="evidence" value="ECO:0007669"/>
    <property type="project" value="UniProtKB-KW"/>
</dbReference>
<evidence type="ECO:0000259" key="14">
    <source>
        <dbReference type="PROSITE" id="PS50109"/>
    </source>
</evidence>
<evidence type="ECO:0000256" key="13">
    <source>
        <dbReference type="SAM" id="Phobius"/>
    </source>
</evidence>
<dbReference type="SUPFAM" id="SSF158472">
    <property type="entry name" value="HAMP domain-like"/>
    <property type="match status" value="1"/>
</dbReference>
<keyword evidence="12 13" id="KW-0472">Membrane</keyword>
<dbReference type="SMART" id="SM00388">
    <property type="entry name" value="HisKA"/>
    <property type="match status" value="1"/>
</dbReference>
<evidence type="ECO:0000256" key="10">
    <source>
        <dbReference type="ARBA" id="ARBA00022989"/>
    </source>
</evidence>
<dbReference type="Pfam" id="PF08448">
    <property type="entry name" value="PAS_4"/>
    <property type="match status" value="1"/>
</dbReference>
<dbReference type="PROSITE" id="PS50885">
    <property type="entry name" value="HAMP"/>
    <property type="match status" value="1"/>
</dbReference>
<dbReference type="PANTHER" id="PTHR42878:SF7">
    <property type="entry name" value="SENSOR HISTIDINE KINASE GLRK"/>
    <property type="match status" value="1"/>
</dbReference>
<dbReference type="Gene3D" id="6.10.340.10">
    <property type="match status" value="1"/>
</dbReference>
<dbReference type="InterPro" id="IPR000014">
    <property type="entry name" value="PAS"/>
</dbReference>
<dbReference type="GO" id="GO:0000156">
    <property type="term" value="F:phosphorelay response regulator activity"/>
    <property type="evidence" value="ECO:0007669"/>
    <property type="project" value="TreeGrafter"/>
</dbReference>
<dbReference type="STRING" id="265719.SAMN04488509_105106"/>
<dbReference type="InterPro" id="IPR004358">
    <property type="entry name" value="Sig_transdc_His_kin-like_C"/>
</dbReference>
<dbReference type="InterPro" id="IPR003661">
    <property type="entry name" value="HisK_dim/P_dom"/>
</dbReference>
<sequence length="712" mass="77447">MTLGRKLPLPRRAGPLLLALGVLVLVFSALYLAASAEGLGTRFAGLYPWVFLGAGAAVLLLAVAILGRLLKLRRQLRSGEPGARLTRRLLILLLALSVPPVLLVFAFSARFVGASVDSWLRANSVEAMDSALELARLQLEDRRSDALQRAGRALERMRRDRFDLAGAIEQSLDEIDAAQLALFDGDGRIRHIAAAAPGLLLPSPPDEDARAALSARGRLIDQIRVGEADYLRVLQDPDFETGQVLQALFALPPRLVELSGKVEAAAFGTRQALFLREQLKLTFVLILSLVALLSVFLAVLIAFDLARRLVSPIGRLSAATRAVAAGRLEPLDVPPRGDELGFLVESFNRMTVELAASRERAAASAAETERQRAFLETVLARLSSAVLVFDADGILRGANAAAAELAAAPLGELQGRPLEALKRGCPTLADVFGLAAQRLREGAPEWREECAVEEGGLRRLLLVRGARLPDAGQVLVIDDTSHIDRARRDAAWSEVARRLAHEVKNPLTPIQLSAERLRRRVLPQLAAAEAEVLDRATHTIVAQVDALKALVNAFGEYARPPQLSLVETDIVALVDEVLELYEHDPRLRLRREFASPLPRPRVDAGRLRQVLHNLLKNALEASAERPALTVCIRLALQRLGDRDWLDLSVEDDGPGLPEGFAGDWFEPYRSSKPKGSGLGLAICRRIAEEHGGQLLAENRAEGGARFVLRLPC</sequence>